<comment type="caution">
    <text evidence="1">The sequence shown here is derived from an EMBL/GenBank/DDBJ whole genome shotgun (WGS) entry which is preliminary data.</text>
</comment>
<keyword evidence="2" id="KW-1185">Reference proteome</keyword>
<dbReference type="GeneID" id="64660086"/>
<name>A0AAD4DPB2_9AGAM</name>
<dbReference type="AlphaFoldDB" id="A0AAD4DPB2"/>
<reference evidence="1" key="1">
    <citation type="journal article" date="2020" name="New Phytol.">
        <title>Comparative genomics reveals dynamic genome evolution in host specialist ectomycorrhizal fungi.</title>
        <authorList>
            <person name="Lofgren L.A."/>
            <person name="Nguyen N.H."/>
            <person name="Vilgalys R."/>
            <person name="Ruytinx J."/>
            <person name="Liao H.L."/>
            <person name="Branco S."/>
            <person name="Kuo A."/>
            <person name="LaButti K."/>
            <person name="Lipzen A."/>
            <person name="Andreopoulos W."/>
            <person name="Pangilinan J."/>
            <person name="Riley R."/>
            <person name="Hundley H."/>
            <person name="Na H."/>
            <person name="Barry K."/>
            <person name="Grigoriev I.V."/>
            <person name="Stajich J.E."/>
            <person name="Kennedy P.G."/>
        </authorList>
    </citation>
    <scope>NUCLEOTIDE SEQUENCE</scope>
    <source>
        <strain evidence="1">FC203</strain>
    </source>
</reference>
<gene>
    <name evidence="1" type="ORF">F5891DRAFT_1177440</name>
</gene>
<evidence type="ECO:0000313" key="1">
    <source>
        <dbReference type="EMBL" id="KAG1887926.1"/>
    </source>
</evidence>
<proteinExistence type="predicted"/>
<organism evidence="1 2">
    <name type="scientific">Suillus fuscotomentosus</name>
    <dbReference type="NCBI Taxonomy" id="1912939"/>
    <lineage>
        <taxon>Eukaryota</taxon>
        <taxon>Fungi</taxon>
        <taxon>Dikarya</taxon>
        <taxon>Basidiomycota</taxon>
        <taxon>Agaricomycotina</taxon>
        <taxon>Agaricomycetes</taxon>
        <taxon>Agaricomycetidae</taxon>
        <taxon>Boletales</taxon>
        <taxon>Suillineae</taxon>
        <taxon>Suillaceae</taxon>
        <taxon>Suillus</taxon>
    </lineage>
</organism>
<dbReference type="Proteomes" id="UP001195769">
    <property type="component" value="Unassembled WGS sequence"/>
</dbReference>
<sequence length="202" mass="22360">MSQAPPCRTVPGLLFFTPTALSAAGRFPPSYIPSSILLISAVNFIHVWPSNDKGESTPPLSHVSLPPLRRHRQGIPISPMGLRSYIHNVNHSPRGLNQATLQAPPFYDQLSSYTINIRHRLFARPLTYIRALLPINAKVTELMASLTDSPYEQSLLAQLCIRCHYYSRGPDLLVIDTPLSCSIIPTSQASPPTPSSYITIKY</sequence>
<dbReference type="EMBL" id="JABBWK010000190">
    <property type="protein sequence ID" value="KAG1887926.1"/>
    <property type="molecule type" value="Genomic_DNA"/>
</dbReference>
<accession>A0AAD4DPB2</accession>
<protein>
    <submittedName>
        <fullName evidence="1">Uncharacterized protein</fullName>
    </submittedName>
</protein>
<evidence type="ECO:0000313" key="2">
    <source>
        <dbReference type="Proteomes" id="UP001195769"/>
    </source>
</evidence>
<dbReference type="RefSeq" id="XP_041217002.1">
    <property type="nucleotide sequence ID" value="XM_041365788.1"/>
</dbReference>